<evidence type="ECO:0000313" key="1">
    <source>
        <dbReference type="EMBL" id="KAK7060596.1"/>
    </source>
</evidence>
<organism evidence="1 2">
    <name type="scientific">Paramarasmius palmivorus</name>
    <dbReference type="NCBI Taxonomy" id="297713"/>
    <lineage>
        <taxon>Eukaryota</taxon>
        <taxon>Fungi</taxon>
        <taxon>Dikarya</taxon>
        <taxon>Basidiomycota</taxon>
        <taxon>Agaricomycotina</taxon>
        <taxon>Agaricomycetes</taxon>
        <taxon>Agaricomycetidae</taxon>
        <taxon>Agaricales</taxon>
        <taxon>Marasmiineae</taxon>
        <taxon>Marasmiaceae</taxon>
        <taxon>Paramarasmius</taxon>
    </lineage>
</organism>
<dbReference type="GO" id="GO:0016791">
    <property type="term" value="F:phosphatase activity"/>
    <property type="evidence" value="ECO:0007669"/>
    <property type="project" value="UniProtKB-ARBA"/>
</dbReference>
<evidence type="ECO:0008006" key="3">
    <source>
        <dbReference type="Google" id="ProtNLM"/>
    </source>
</evidence>
<dbReference type="Proteomes" id="UP001383192">
    <property type="component" value="Unassembled WGS sequence"/>
</dbReference>
<comment type="caution">
    <text evidence="1">The sequence shown here is derived from an EMBL/GenBank/DDBJ whole genome shotgun (WGS) entry which is preliminary data.</text>
</comment>
<reference evidence="1 2" key="1">
    <citation type="submission" date="2024-01" db="EMBL/GenBank/DDBJ databases">
        <title>A draft genome for a cacao thread blight-causing isolate of Paramarasmius palmivorus.</title>
        <authorList>
            <person name="Baruah I.K."/>
            <person name="Bukari Y."/>
            <person name="Amoako-Attah I."/>
            <person name="Meinhardt L.W."/>
            <person name="Bailey B.A."/>
            <person name="Cohen S.P."/>
        </authorList>
    </citation>
    <scope>NUCLEOTIDE SEQUENCE [LARGE SCALE GENOMIC DNA]</scope>
    <source>
        <strain evidence="1 2">GH-12</strain>
    </source>
</reference>
<dbReference type="SUPFAM" id="SSF56784">
    <property type="entry name" value="HAD-like"/>
    <property type="match status" value="1"/>
</dbReference>
<gene>
    <name evidence="1" type="ORF">VNI00_001362</name>
</gene>
<dbReference type="InterPro" id="IPR036412">
    <property type="entry name" value="HAD-like_sf"/>
</dbReference>
<dbReference type="InterPro" id="IPR006439">
    <property type="entry name" value="HAD-SF_hydro_IA"/>
</dbReference>
<dbReference type="SFLD" id="SFLDS00003">
    <property type="entry name" value="Haloacid_Dehalogenase"/>
    <property type="match status" value="1"/>
</dbReference>
<proteinExistence type="predicted"/>
<dbReference type="AlphaFoldDB" id="A0AAW0E8A2"/>
<dbReference type="NCBIfam" id="TIGR01509">
    <property type="entry name" value="HAD-SF-IA-v3"/>
    <property type="match status" value="1"/>
</dbReference>
<dbReference type="SFLD" id="SFLDG01129">
    <property type="entry name" value="C1.5:_HAD__Beta-PGM__Phosphata"/>
    <property type="match status" value="1"/>
</dbReference>
<sequence>MNPTIDTLFFDLGDVLFTWSPSTQLPSVPPKTLRKILESATWFEYEKGRISEDACYATVAAEFSISPDHVREAFQAARDTLTSRPFMVDLIRQLKPGRKVYAMSNISAPDWLVLSKKNADWSIFDDVFTSAAVGERKPNIGFYRHVLGATGADPARSVFVDDKLDNVLVARSFGIHGVVYDTFENVQRSLLNLCLDPIARARSFLYNNRRNHLSYTNTGVTIQENFAQLLILEATGDPSLVDYTKHDGQFNFFRGAGELTTAKFPCDADTTSIGLTIAPHVSPITRNRIMDDILQLRNSDGVIQVYFDSSRPRIDPVVCVNVLTLFHENGRGEELKETFDWVENVLRYGAYEAGTRYYEPAEAFLFFLSRLLSASTKARQRLGALFVQRVRERIGLRADALALAMRILCVLAVSSLGLSPPIDVTVDVQALRNMQEIDGGWADGWFYKYGASGVLIANRGFTTALGMNALKGFKEWEEKSSRIVEVPKERIPVVKPEVVHSQMSAPSVPHGMRRWVEALCFVGVGIAGSYAARGLV</sequence>
<name>A0AAW0E8A2_9AGAR</name>
<dbReference type="Gene3D" id="1.10.150.240">
    <property type="entry name" value="Putative phosphatase, domain 2"/>
    <property type="match status" value="1"/>
</dbReference>
<keyword evidence="2" id="KW-1185">Reference proteome</keyword>
<evidence type="ECO:0000313" key="2">
    <source>
        <dbReference type="Proteomes" id="UP001383192"/>
    </source>
</evidence>
<dbReference type="PANTHER" id="PTHR43611:SF3">
    <property type="entry name" value="FLAVIN MONONUCLEOTIDE HYDROLASE 1, CHLOROPLATIC"/>
    <property type="match status" value="1"/>
</dbReference>
<dbReference type="EMBL" id="JAYKXP010000003">
    <property type="protein sequence ID" value="KAK7060596.1"/>
    <property type="molecule type" value="Genomic_DNA"/>
</dbReference>
<dbReference type="Gene3D" id="3.40.50.1000">
    <property type="entry name" value="HAD superfamily/HAD-like"/>
    <property type="match status" value="1"/>
</dbReference>
<dbReference type="InterPro" id="IPR023198">
    <property type="entry name" value="PGP-like_dom2"/>
</dbReference>
<dbReference type="PANTHER" id="PTHR43611">
    <property type="entry name" value="ALPHA-D-GLUCOSE 1-PHOSPHATE PHOSPHATASE"/>
    <property type="match status" value="1"/>
</dbReference>
<accession>A0AAW0E8A2</accession>
<dbReference type="InterPro" id="IPR023214">
    <property type="entry name" value="HAD_sf"/>
</dbReference>
<protein>
    <recommendedName>
        <fullName evidence="3">HAD-like protein</fullName>
    </recommendedName>
</protein>